<dbReference type="AlphaFoldDB" id="A0A0L7LAV3"/>
<proteinExistence type="inferred from homology"/>
<keyword evidence="3" id="KW-1185">Reference proteome</keyword>
<evidence type="ECO:0000256" key="1">
    <source>
        <dbReference type="ARBA" id="ARBA00005361"/>
    </source>
</evidence>
<dbReference type="InterPro" id="IPR038586">
    <property type="entry name" value="Tctex-1-like_sf"/>
</dbReference>
<dbReference type="InterPro" id="IPR005334">
    <property type="entry name" value="Tctex-1-like"/>
</dbReference>
<comment type="similarity">
    <text evidence="1">Belongs to the dynein light chain Tctex-type family.</text>
</comment>
<dbReference type="Proteomes" id="UP000037510">
    <property type="component" value="Unassembled WGS sequence"/>
</dbReference>
<gene>
    <name evidence="2" type="ORF">OBRU01_12006</name>
</gene>
<organism evidence="2 3">
    <name type="scientific">Operophtera brumata</name>
    <name type="common">Winter moth</name>
    <name type="synonym">Phalaena brumata</name>
    <dbReference type="NCBI Taxonomy" id="104452"/>
    <lineage>
        <taxon>Eukaryota</taxon>
        <taxon>Metazoa</taxon>
        <taxon>Ecdysozoa</taxon>
        <taxon>Arthropoda</taxon>
        <taxon>Hexapoda</taxon>
        <taxon>Insecta</taxon>
        <taxon>Pterygota</taxon>
        <taxon>Neoptera</taxon>
        <taxon>Endopterygota</taxon>
        <taxon>Lepidoptera</taxon>
        <taxon>Glossata</taxon>
        <taxon>Ditrysia</taxon>
        <taxon>Geometroidea</taxon>
        <taxon>Geometridae</taxon>
        <taxon>Larentiinae</taxon>
        <taxon>Operophtera</taxon>
    </lineage>
</organism>
<dbReference type="CDD" id="cd21455">
    <property type="entry name" value="DLC-like_DYNLT1_DYNLT3"/>
    <property type="match status" value="1"/>
</dbReference>
<dbReference type="Gene3D" id="3.30.1140.40">
    <property type="entry name" value="Tctex-1"/>
    <property type="match status" value="1"/>
</dbReference>
<comment type="caution">
    <text evidence="2">The sequence shown here is derived from an EMBL/GenBank/DDBJ whole genome shotgun (WGS) entry which is preliminary data.</text>
</comment>
<reference evidence="2 3" key="1">
    <citation type="journal article" date="2015" name="Genome Biol. Evol.">
        <title>The genome of winter moth (Operophtera brumata) provides a genomic perspective on sexual dimorphism and phenology.</title>
        <authorList>
            <person name="Derks M.F."/>
            <person name="Smit S."/>
            <person name="Salis L."/>
            <person name="Schijlen E."/>
            <person name="Bossers A."/>
            <person name="Mateman C."/>
            <person name="Pijl A.S."/>
            <person name="de Ridder D."/>
            <person name="Groenen M.A."/>
            <person name="Visser M.E."/>
            <person name="Megens H.J."/>
        </authorList>
    </citation>
    <scope>NUCLEOTIDE SEQUENCE [LARGE SCALE GENOMIC DNA]</scope>
    <source>
        <strain evidence="2">WM2013NL</strain>
        <tissue evidence="2">Head and thorax</tissue>
    </source>
</reference>
<name>A0A0L7LAV3_OPEBR</name>
<dbReference type="STRING" id="104452.A0A0L7LAV3"/>
<protein>
    <submittedName>
        <fullName evidence="2">Putative cytoplasmic dynein light chain</fullName>
    </submittedName>
</protein>
<accession>A0A0L7LAV3</accession>
<evidence type="ECO:0000313" key="3">
    <source>
        <dbReference type="Proteomes" id="UP000037510"/>
    </source>
</evidence>
<dbReference type="EMBL" id="JTDY01001895">
    <property type="protein sequence ID" value="KOB72607.1"/>
    <property type="molecule type" value="Genomic_DNA"/>
</dbReference>
<dbReference type="Pfam" id="PF03645">
    <property type="entry name" value="Tctex-1"/>
    <property type="match status" value="1"/>
</dbReference>
<evidence type="ECO:0000313" key="2">
    <source>
        <dbReference type="EMBL" id="KOB72607.1"/>
    </source>
</evidence>
<sequence>MAAPDDEEEKIIRDNIELCLGGNTYSHTRAPVWITVITEKTLARLNKLNKPFKYIGLTKCTCTF</sequence>